<evidence type="ECO:0000313" key="1">
    <source>
        <dbReference type="EMBL" id="KAI9911782.1"/>
    </source>
</evidence>
<proteinExistence type="predicted"/>
<organism evidence="1 2">
    <name type="scientific">Peronosclerospora sorghi</name>
    <dbReference type="NCBI Taxonomy" id="230839"/>
    <lineage>
        <taxon>Eukaryota</taxon>
        <taxon>Sar</taxon>
        <taxon>Stramenopiles</taxon>
        <taxon>Oomycota</taxon>
        <taxon>Peronosporomycetes</taxon>
        <taxon>Peronosporales</taxon>
        <taxon>Peronosporaceae</taxon>
        <taxon>Peronosclerospora</taxon>
    </lineage>
</organism>
<gene>
    <name evidence="1" type="ORF">PsorP6_008679</name>
</gene>
<comment type="caution">
    <text evidence="1">The sequence shown here is derived from an EMBL/GenBank/DDBJ whole genome shotgun (WGS) entry which is preliminary data.</text>
</comment>
<name>A0ACC0VZ48_9STRA</name>
<sequence length="72" mass="7980">MGKFFVSQRSRNRVGSLSSSEGVLVITGKYLTKSIYDSSWTLASAPPLPKVMKSYSTDFAPKPTNKWSLFDS</sequence>
<dbReference type="EMBL" id="CM047584">
    <property type="protein sequence ID" value="KAI9911782.1"/>
    <property type="molecule type" value="Genomic_DNA"/>
</dbReference>
<accession>A0ACC0VZ48</accession>
<reference evidence="1 2" key="1">
    <citation type="journal article" date="2022" name="bioRxiv">
        <title>The genome of the oomycete Peronosclerospora sorghi, a cosmopolitan pathogen of maize and sorghum, is inflated with dispersed pseudogenes.</title>
        <authorList>
            <person name="Fletcher K."/>
            <person name="Martin F."/>
            <person name="Isakeit T."/>
            <person name="Cavanaugh K."/>
            <person name="Magill C."/>
            <person name="Michelmore R."/>
        </authorList>
    </citation>
    <scope>NUCLEOTIDE SEQUENCE [LARGE SCALE GENOMIC DNA]</scope>
    <source>
        <strain evidence="1">P6</strain>
    </source>
</reference>
<dbReference type="Proteomes" id="UP001163321">
    <property type="component" value="Chromosome 5"/>
</dbReference>
<evidence type="ECO:0000313" key="2">
    <source>
        <dbReference type="Proteomes" id="UP001163321"/>
    </source>
</evidence>
<protein>
    <submittedName>
        <fullName evidence="1">Uncharacterized protein</fullName>
    </submittedName>
</protein>
<keyword evidence="2" id="KW-1185">Reference proteome</keyword>